<dbReference type="NCBIfam" id="TIGR00479">
    <property type="entry name" value="rumA"/>
    <property type="match status" value="1"/>
</dbReference>
<dbReference type="PROSITE" id="PS01230">
    <property type="entry name" value="TRMA_1"/>
    <property type="match status" value="1"/>
</dbReference>
<reference evidence="6 7" key="1">
    <citation type="submission" date="2019-12" db="EMBL/GenBank/DDBJ databases">
        <title>Defluviitalea raffinosedens, isolated from a biogas fermenter, genome sequencing and characterization.</title>
        <authorList>
            <person name="Rettenmaier R."/>
            <person name="Schneider M."/>
            <person name="Neuhaus K."/>
            <person name="Liebl W."/>
            <person name="Zverlov V."/>
        </authorList>
    </citation>
    <scope>NUCLEOTIDE SEQUENCE [LARGE SCALE GENOMIC DNA]</scope>
    <source>
        <strain evidence="6 7">249c-K6</strain>
    </source>
</reference>
<dbReference type="GO" id="GO:0070475">
    <property type="term" value="P:rRNA base methylation"/>
    <property type="evidence" value="ECO:0007669"/>
    <property type="project" value="TreeGrafter"/>
</dbReference>
<dbReference type="CDD" id="cd02440">
    <property type="entry name" value="AdoMet_MTases"/>
    <property type="match status" value="1"/>
</dbReference>
<dbReference type="OrthoDB" id="9804590at2"/>
<evidence type="ECO:0000256" key="2">
    <source>
        <dbReference type="ARBA" id="ARBA00022679"/>
    </source>
</evidence>
<protein>
    <submittedName>
        <fullName evidence="6">23S rRNA (Uracil(1939)-C(5))-methyltransferase RlmD</fullName>
        <ecNumber evidence="6">2.1.1.190</ecNumber>
    </submittedName>
</protein>
<accession>A0A7C8LJ19</accession>
<comment type="similarity">
    <text evidence="4">Belongs to the class I-like SAM-binding methyltransferase superfamily. RNA M5U methyltransferase family.</text>
</comment>
<name>A0A7C8LJ19_9FIRM</name>
<evidence type="ECO:0000256" key="1">
    <source>
        <dbReference type="ARBA" id="ARBA00022603"/>
    </source>
</evidence>
<feature type="binding site" evidence="4">
    <location>
        <position position="319"/>
    </location>
    <ligand>
        <name>S-adenosyl-L-methionine</name>
        <dbReference type="ChEBI" id="CHEBI:59789"/>
    </ligand>
</feature>
<keyword evidence="1 4" id="KW-0489">Methyltransferase</keyword>
<sequence length="391" mass="44139">MAKEKRTSGKKFNCSVKNKCGGCQLQHLSYEEQLIEKQKQVESLLKKFCKVETIIGMENPYHYRNKVHAVFDIDKRKNIISGVYEAGSHRVVPVENCLLEDQRADAIINSIRGLLRSFKIRTFDEDTGYGLFRHVLIRTGFKSGEIMVVLVLASPIFPSKNNFIKALRKLHPEITTIELNVNNRKTSMVLGEKEQVLYGKGFIEDALCGKVFRISPKSFYQINPVQTEVLYNKAIELADLSGKEIILDAYCGIGTIGLIASDHVKKVIGVELNRDAVRDAINNAKRNKVSNAEFYNKDAGEFMLELEAKKQPIDVVFMDPPRAGSDERFLSALCSLKPKKVVYISCNPVTLERDLSYLVKRGYKAEKAVPVDMFPGTNHVETVVLMSRVDN</sequence>
<keyword evidence="2 4" id="KW-0808">Transferase</keyword>
<dbReference type="PANTHER" id="PTHR11061">
    <property type="entry name" value="RNA M5U METHYLTRANSFERASE"/>
    <property type="match status" value="1"/>
</dbReference>
<dbReference type="InterPro" id="IPR010280">
    <property type="entry name" value="U5_MeTrfase_fam"/>
</dbReference>
<evidence type="ECO:0000256" key="5">
    <source>
        <dbReference type="PROSITE-ProRule" id="PRU10015"/>
    </source>
</evidence>
<dbReference type="Proteomes" id="UP000483018">
    <property type="component" value="Unassembled WGS sequence"/>
</dbReference>
<keyword evidence="3 4" id="KW-0949">S-adenosyl-L-methionine</keyword>
<feature type="binding site" evidence="4">
    <location>
        <position position="221"/>
    </location>
    <ligand>
        <name>S-adenosyl-L-methionine</name>
        <dbReference type="ChEBI" id="CHEBI:59789"/>
    </ligand>
</feature>
<dbReference type="GO" id="GO:0070041">
    <property type="term" value="F:rRNA (uridine-C5-)-methyltransferase activity"/>
    <property type="evidence" value="ECO:0007669"/>
    <property type="project" value="TreeGrafter"/>
</dbReference>
<feature type="binding site" evidence="4">
    <location>
        <position position="250"/>
    </location>
    <ligand>
        <name>S-adenosyl-L-methionine</name>
        <dbReference type="ChEBI" id="CHEBI:59789"/>
    </ligand>
</feature>
<feature type="active site" description="Nucleophile" evidence="4">
    <location>
        <position position="346"/>
    </location>
</feature>
<dbReference type="EMBL" id="WSLF01000025">
    <property type="protein sequence ID" value="KAE9627513.1"/>
    <property type="molecule type" value="Genomic_DNA"/>
</dbReference>
<feature type="binding site" evidence="4">
    <location>
        <position position="271"/>
    </location>
    <ligand>
        <name>S-adenosyl-L-methionine</name>
        <dbReference type="ChEBI" id="CHEBI:59789"/>
    </ligand>
</feature>
<evidence type="ECO:0000313" key="7">
    <source>
        <dbReference type="Proteomes" id="UP000483018"/>
    </source>
</evidence>
<dbReference type="RefSeq" id="WP_158741853.1">
    <property type="nucleotide sequence ID" value="NZ_WSLF01000025.1"/>
</dbReference>
<dbReference type="Pfam" id="PF05958">
    <property type="entry name" value="tRNA_U5-meth_tr"/>
    <property type="match status" value="1"/>
</dbReference>
<dbReference type="FunFam" id="3.40.50.150:FF:000009">
    <property type="entry name" value="23S rRNA (Uracil(1939)-C(5))-methyltransferase RlmD"/>
    <property type="match status" value="1"/>
</dbReference>
<dbReference type="PROSITE" id="PS51687">
    <property type="entry name" value="SAM_MT_RNA_M5U"/>
    <property type="match status" value="1"/>
</dbReference>
<evidence type="ECO:0000256" key="4">
    <source>
        <dbReference type="PROSITE-ProRule" id="PRU01024"/>
    </source>
</evidence>
<proteinExistence type="inferred from homology"/>
<feature type="active site" evidence="5">
    <location>
        <position position="346"/>
    </location>
</feature>
<dbReference type="PANTHER" id="PTHR11061:SF30">
    <property type="entry name" value="TRNA (URACIL(54)-C(5))-METHYLTRANSFERASE"/>
    <property type="match status" value="1"/>
</dbReference>
<dbReference type="FunFam" id="2.40.50.1070:FF:000003">
    <property type="entry name" value="23S rRNA (Uracil-5-)-methyltransferase RumA"/>
    <property type="match status" value="1"/>
</dbReference>
<gene>
    <name evidence="6" type="primary">rlmD</name>
    <name evidence="6" type="ORF">GND95_14625</name>
</gene>
<evidence type="ECO:0000313" key="6">
    <source>
        <dbReference type="EMBL" id="KAE9627513.1"/>
    </source>
</evidence>
<dbReference type="InterPro" id="IPR029063">
    <property type="entry name" value="SAM-dependent_MTases_sf"/>
</dbReference>
<dbReference type="SUPFAM" id="SSF53335">
    <property type="entry name" value="S-adenosyl-L-methionine-dependent methyltransferases"/>
    <property type="match status" value="1"/>
</dbReference>
<organism evidence="6 7">
    <name type="scientific">Defluviitalea raffinosedens</name>
    <dbReference type="NCBI Taxonomy" id="1450156"/>
    <lineage>
        <taxon>Bacteria</taxon>
        <taxon>Bacillati</taxon>
        <taxon>Bacillota</taxon>
        <taxon>Clostridia</taxon>
        <taxon>Lachnospirales</taxon>
        <taxon>Defluviitaleaceae</taxon>
        <taxon>Defluviitalea</taxon>
    </lineage>
</organism>
<dbReference type="InterPro" id="IPR030390">
    <property type="entry name" value="MeTrfase_TrmA_AS"/>
</dbReference>
<evidence type="ECO:0000256" key="3">
    <source>
        <dbReference type="ARBA" id="ARBA00022691"/>
    </source>
</evidence>
<keyword evidence="7" id="KW-1185">Reference proteome</keyword>
<dbReference type="EC" id="2.1.1.190" evidence="6"/>
<dbReference type="Gene3D" id="3.40.50.150">
    <property type="entry name" value="Vaccinia Virus protein VP39"/>
    <property type="match status" value="1"/>
</dbReference>
<dbReference type="Gene3D" id="2.40.50.1070">
    <property type="match status" value="1"/>
</dbReference>
<comment type="caution">
    <text evidence="6">The sequence shown here is derived from an EMBL/GenBank/DDBJ whole genome shotgun (WGS) entry which is preliminary data.</text>
</comment>
<dbReference type="AlphaFoldDB" id="A0A7C8LJ19"/>